<dbReference type="Proteomes" id="UP000294947">
    <property type="component" value="Unassembled WGS sequence"/>
</dbReference>
<dbReference type="AlphaFoldDB" id="A0A4R4Z3M2"/>
<evidence type="ECO:0000256" key="2">
    <source>
        <dbReference type="ARBA" id="ARBA00022679"/>
    </source>
</evidence>
<reference evidence="6 7" key="1">
    <citation type="submission" date="2019-03" db="EMBL/GenBank/DDBJ databases">
        <title>Draft genome sequences of novel Actinobacteria.</title>
        <authorList>
            <person name="Sahin N."/>
            <person name="Ay H."/>
            <person name="Saygin H."/>
        </authorList>
    </citation>
    <scope>NUCLEOTIDE SEQUENCE [LARGE SCALE GENOMIC DNA]</scope>
    <source>
        <strain evidence="6 7">7K502</strain>
    </source>
</reference>
<organism evidence="6 7">
    <name type="scientific">Saccharopolyspora elongata</name>
    <dbReference type="NCBI Taxonomy" id="2530387"/>
    <lineage>
        <taxon>Bacteria</taxon>
        <taxon>Bacillati</taxon>
        <taxon>Actinomycetota</taxon>
        <taxon>Actinomycetes</taxon>
        <taxon>Pseudonocardiales</taxon>
        <taxon>Pseudonocardiaceae</taxon>
        <taxon>Saccharopolyspora</taxon>
    </lineage>
</organism>
<dbReference type="GO" id="GO:0009103">
    <property type="term" value="P:lipopolysaccharide biosynthetic process"/>
    <property type="evidence" value="ECO:0007669"/>
    <property type="project" value="TreeGrafter"/>
</dbReference>
<dbReference type="InterPro" id="IPR028098">
    <property type="entry name" value="Glyco_trans_4-like_N"/>
</dbReference>
<dbReference type="PANTHER" id="PTHR46401:SF2">
    <property type="entry name" value="GLYCOSYLTRANSFERASE WBBK-RELATED"/>
    <property type="match status" value="1"/>
</dbReference>
<evidence type="ECO:0000313" key="7">
    <source>
        <dbReference type="Proteomes" id="UP000294947"/>
    </source>
</evidence>
<dbReference type="CDD" id="cd03809">
    <property type="entry name" value="GT4_MtfB-like"/>
    <property type="match status" value="1"/>
</dbReference>
<feature type="region of interest" description="Disordered" evidence="3">
    <location>
        <begin position="1"/>
        <end position="30"/>
    </location>
</feature>
<dbReference type="Pfam" id="PF13439">
    <property type="entry name" value="Glyco_transf_4"/>
    <property type="match status" value="1"/>
</dbReference>
<dbReference type="OrthoDB" id="9801609at2"/>
<dbReference type="Pfam" id="PF00534">
    <property type="entry name" value="Glycos_transf_1"/>
    <property type="match status" value="1"/>
</dbReference>
<feature type="domain" description="Glycosyl transferase family 1" evidence="4">
    <location>
        <begin position="225"/>
        <end position="376"/>
    </location>
</feature>
<evidence type="ECO:0000256" key="3">
    <source>
        <dbReference type="SAM" id="MobiDB-lite"/>
    </source>
</evidence>
<sequence length="409" mass="42699">MSVAGFVRPGTGAISREAAPRPRPNSGGEAAWEAGRVPELVTIAEQLLAPVPGGTGRYTRELLRAMAETAPSGWELSSVISRGGDPEAARVPGVLGPRVLPLPRRALIAAWERGIPFWPGGDSVHAMTPLAPPAKRGRGLVVTVHDTVPWTHPETLTPRGVSWHRRAIARAARHADALVVPTAVVAADLAKRVPVNARLEVIGEGVTPSLLAEPDPAIAARLALPERYVLAIGTIEPRKGYEHLVRAMAESAAPDVPLLIVGRRGWGDVEVLRIAADCGAEHVRVLESVSDAELAALLRNATALAAPSLAEGFGLPLVEAMALGVPIVHSDAPALVEVAGGAGVTVPRAEPAALAAALRAVVDDPEHRAGLIAAGSRRVADFTWSQAARQVWRQHLDIVTRPGHPGGAG</sequence>
<name>A0A4R4Z3M2_9PSEU</name>
<keyword evidence="7" id="KW-1185">Reference proteome</keyword>
<dbReference type="GO" id="GO:0016757">
    <property type="term" value="F:glycosyltransferase activity"/>
    <property type="evidence" value="ECO:0007669"/>
    <property type="project" value="UniProtKB-KW"/>
</dbReference>
<keyword evidence="2 6" id="KW-0808">Transferase</keyword>
<dbReference type="Gene3D" id="3.40.50.2000">
    <property type="entry name" value="Glycogen Phosphorylase B"/>
    <property type="match status" value="2"/>
</dbReference>
<dbReference type="InterPro" id="IPR001296">
    <property type="entry name" value="Glyco_trans_1"/>
</dbReference>
<dbReference type="EMBL" id="SMKW01000016">
    <property type="protein sequence ID" value="TDD51499.1"/>
    <property type="molecule type" value="Genomic_DNA"/>
</dbReference>
<proteinExistence type="predicted"/>
<feature type="domain" description="Glycosyltransferase subfamily 4-like N-terminal" evidence="5">
    <location>
        <begin position="52"/>
        <end position="208"/>
    </location>
</feature>
<accession>A0A4R4Z3M2</accession>
<evidence type="ECO:0000313" key="6">
    <source>
        <dbReference type="EMBL" id="TDD51499.1"/>
    </source>
</evidence>
<evidence type="ECO:0000256" key="1">
    <source>
        <dbReference type="ARBA" id="ARBA00022676"/>
    </source>
</evidence>
<keyword evidence="1" id="KW-0328">Glycosyltransferase</keyword>
<evidence type="ECO:0000259" key="5">
    <source>
        <dbReference type="Pfam" id="PF13439"/>
    </source>
</evidence>
<dbReference type="PANTHER" id="PTHR46401">
    <property type="entry name" value="GLYCOSYLTRANSFERASE WBBK-RELATED"/>
    <property type="match status" value="1"/>
</dbReference>
<protein>
    <submittedName>
        <fullName evidence="6">Glycosyltransferase family 1 protein</fullName>
    </submittedName>
</protein>
<evidence type="ECO:0000259" key="4">
    <source>
        <dbReference type="Pfam" id="PF00534"/>
    </source>
</evidence>
<gene>
    <name evidence="6" type="ORF">E1288_14890</name>
</gene>
<comment type="caution">
    <text evidence="6">The sequence shown here is derived from an EMBL/GenBank/DDBJ whole genome shotgun (WGS) entry which is preliminary data.</text>
</comment>
<dbReference type="SUPFAM" id="SSF53756">
    <property type="entry name" value="UDP-Glycosyltransferase/glycogen phosphorylase"/>
    <property type="match status" value="1"/>
</dbReference>